<reference evidence="3 4" key="1">
    <citation type="submission" date="2016-05" db="EMBL/GenBank/DDBJ databases">
        <authorList>
            <person name="Naeem Raeece"/>
        </authorList>
    </citation>
    <scope>NUCLEOTIDE SEQUENCE [LARGE SCALE GENOMIC DNA]</scope>
</reference>
<dbReference type="AlphaFoldDB" id="A0A1A8YL37"/>
<protein>
    <submittedName>
        <fullName evidence="1">Uncharacterized protein</fullName>
    </submittedName>
</protein>
<evidence type="ECO:0000313" key="1">
    <source>
        <dbReference type="EMBL" id="SBT32260.1"/>
    </source>
</evidence>
<dbReference type="EMBL" id="FLRD01000035">
    <property type="protein sequence ID" value="SBT32260.1"/>
    <property type="molecule type" value="Genomic_DNA"/>
</dbReference>
<organism evidence="1 4">
    <name type="scientific">Plasmodium ovale wallikeri</name>
    <dbReference type="NCBI Taxonomy" id="864142"/>
    <lineage>
        <taxon>Eukaryota</taxon>
        <taxon>Sar</taxon>
        <taxon>Alveolata</taxon>
        <taxon>Apicomplexa</taxon>
        <taxon>Aconoidasida</taxon>
        <taxon>Haemosporida</taxon>
        <taxon>Plasmodiidae</taxon>
        <taxon>Plasmodium</taxon>
        <taxon>Plasmodium (Plasmodium)</taxon>
    </lineage>
</organism>
<accession>A0A1A8YL37</accession>
<keyword evidence="4" id="KW-1185">Reference proteome</keyword>
<evidence type="ECO:0000313" key="2">
    <source>
        <dbReference type="EMBL" id="SBT32762.1"/>
    </source>
</evidence>
<proteinExistence type="predicted"/>
<dbReference type="Proteomes" id="UP000078555">
    <property type="component" value="Unassembled WGS sequence"/>
</dbReference>
<reference evidence="1" key="2">
    <citation type="submission" date="2016-05" db="EMBL/GenBank/DDBJ databases">
        <authorList>
            <person name="Lavstsen T."/>
            <person name="Jespersen J.S."/>
        </authorList>
    </citation>
    <scope>NUCLEOTIDE SEQUENCE [LARGE SCALE GENOMIC DNA]</scope>
</reference>
<sequence>MADRGIRTCNFLLQSNHYSIPLLRHYFPACKFGDSEMIRASLENSVLVGIPESIAERGIRTCNFLLQSNVLDY</sequence>
<evidence type="ECO:0000313" key="3">
    <source>
        <dbReference type="Proteomes" id="UP000078550"/>
    </source>
</evidence>
<name>A0A1A8YL37_PLAOA</name>
<dbReference type="Proteomes" id="UP000078550">
    <property type="component" value="Unassembled WGS sequence"/>
</dbReference>
<evidence type="ECO:0000313" key="4">
    <source>
        <dbReference type="Proteomes" id="UP000078555"/>
    </source>
</evidence>
<gene>
    <name evidence="1" type="ORF">POVWA1_011230</name>
    <name evidence="2" type="ORF">POVWA2_011410</name>
</gene>
<dbReference type="EMBL" id="FLRE01000041">
    <property type="protein sequence ID" value="SBT32762.1"/>
    <property type="molecule type" value="Genomic_DNA"/>
</dbReference>